<dbReference type="Proteomes" id="UP000294829">
    <property type="component" value="Unassembled WGS sequence"/>
</dbReference>
<organism evidence="2 3">
    <name type="scientific">Sapientia aquatica</name>
    <dbReference type="NCBI Taxonomy" id="1549640"/>
    <lineage>
        <taxon>Bacteria</taxon>
        <taxon>Pseudomonadati</taxon>
        <taxon>Pseudomonadota</taxon>
        <taxon>Betaproteobacteria</taxon>
        <taxon>Burkholderiales</taxon>
        <taxon>Oxalobacteraceae</taxon>
        <taxon>Sapientia</taxon>
    </lineage>
</organism>
<evidence type="ECO:0000313" key="2">
    <source>
        <dbReference type="EMBL" id="TDK65979.1"/>
    </source>
</evidence>
<name>A0A4R5W3R8_9BURK</name>
<dbReference type="AlphaFoldDB" id="A0A4R5W3R8"/>
<feature type="region of interest" description="Disordered" evidence="1">
    <location>
        <begin position="62"/>
        <end position="85"/>
    </location>
</feature>
<dbReference type="RefSeq" id="WP_133328115.1">
    <property type="nucleotide sequence ID" value="NZ_SMYL01000004.1"/>
</dbReference>
<sequence>MTTMLYDYHGPLTCVPIEVDGKVTEKILFPDSRVELPSDHPTVQNLIDLGLMRLFYLPPEETQNSMPVREAPAPAPATEKKTKGT</sequence>
<dbReference type="EMBL" id="SMYL01000004">
    <property type="protein sequence ID" value="TDK65979.1"/>
    <property type="molecule type" value="Genomic_DNA"/>
</dbReference>
<gene>
    <name evidence="2" type="ORF">E2I14_10315</name>
</gene>
<keyword evidence="3" id="KW-1185">Reference proteome</keyword>
<comment type="caution">
    <text evidence="2">The sequence shown here is derived from an EMBL/GenBank/DDBJ whole genome shotgun (WGS) entry which is preliminary data.</text>
</comment>
<reference evidence="2 3" key="1">
    <citation type="submission" date="2019-03" db="EMBL/GenBank/DDBJ databases">
        <title>Sapientia aquatica gen. nov., sp. nov., isolated from a crater lake.</title>
        <authorList>
            <person name="Felfoldi T."/>
            <person name="Szabo A."/>
            <person name="Toth E."/>
            <person name="Schumann P."/>
            <person name="Keki Z."/>
            <person name="Marialigeti K."/>
            <person name="Mathe I."/>
        </authorList>
    </citation>
    <scope>NUCLEOTIDE SEQUENCE [LARGE SCALE GENOMIC DNA]</scope>
    <source>
        <strain evidence="2 3">SA-152</strain>
    </source>
</reference>
<accession>A0A4R5W3R8</accession>
<evidence type="ECO:0000256" key="1">
    <source>
        <dbReference type="SAM" id="MobiDB-lite"/>
    </source>
</evidence>
<proteinExistence type="predicted"/>
<evidence type="ECO:0000313" key="3">
    <source>
        <dbReference type="Proteomes" id="UP000294829"/>
    </source>
</evidence>
<protein>
    <submittedName>
        <fullName evidence="2">Uncharacterized protein</fullName>
    </submittedName>
</protein>